<evidence type="ECO:0000256" key="7">
    <source>
        <dbReference type="ARBA" id="ARBA00023136"/>
    </source>
</evidence>
<feature type="transmembrane region" description="Helical" evidence="9">
    <location>
        <begin position="149"/>
        <end position="167"/>
    </location>
</feature>
<dbReference type="RefSeq" id="WP_330433205.1">
    <property type="nucleotide sequence ID" value="NZ_JAZDUF010000004.1"/>
</dbReference>
<feature type="transmembrane region" description="Helical" evidence="9">
    <location>
        <begin position="16"/>
        <end position="34"/>
    </location>
</feature>
<evidence type="ECO:0000256" key="4">
    <source>
        <dbReference type="ARBA" id="ARBA00022475"/>
    </source>
</evidence>
<comment type="subcellular location">
    <subcellularLocation>
        <location evidence="1">Cell membrane</location>
        <topology evidence="1">Multi-pass membrane protein</topology>
    </subcellularLocation>
</comment>
<dbReference type="Pfam" id="PF02028">
    <property type="entry name" value="BCCT"/>
    <property type="match status" value="1"/>
</dbReference>
<evidence type="ECO:0000313" key="11">
    <source>
        <dbReference type="Proteomes" id="UP001347146"/>
    </source>
</evidence>
<accession>A0ABU7MEE8</accession>
<evidence type="ECO:0000256" key="5">
    <source>
        <dbReference type="ARBA" id="ARBA00022692"/>
    </source>
</evidence>
<organism evidence="10 11">
    <name type="scientific">Gordonia sesuvii</name>
    <dbReference type="NCBI Taxonomy" id="3116777"/>
    <lineage>
        <taxon>Bacteria</taxon>
        <taxon>Bacillati</taxon>
        <taxon>Actinomycetota</taxon>
        <taxon>Actinomycetes</taxon>
        <taxon>Mycobacteriales</taxon>
        <taxon>Gordoniaceae</taxon>
        <taxon>Gordonia</taxon>
    </lineage>
</organism>
<dbReference type="Proteomes" id="UP001347146">
    <property type="component" value="Unassembled WGS sequence"/>
</dbReference>
<reference evidence="10 11" key="1">
    <citation type="submission" date="2024-01" db="EMBL/GenBank/DDBJ databases">
        <title>Draft genome sequence of Gordonia sp. LSe1-13.</title>
        <authorList>
            <person name="Suphannarot A."/>
            <person name="Mingma R."/>
        </authorList>
    </citation>
    <scope>NUCLEOTIDE SEQUENCE [LARGE SCALE GENOMIC DNA]</scope>
    <source>
        <strain evidence="10 11">LSe1-13</strain>
    </source>
</reference>
<feature type="transmembrane region" description="Helical" evidence="9">
    <location>
        <begin position="266"/>
        <end position="286"/>
    </location>
</feature>
<feature type="transmembrane region" description="Helical" evidence="9">
    <location>
        <begin position="356"/>
        <end position="377"/>
    </location>
</feature>
<keyword evidence="5 9" id="KW-0812">Transmembrane</keyword>
<dbReference type="InterPro" id="IPR000060">
    <property type="entry name" value="BCCT_transptr"/>
</dbReference>
<feature type="transmembrane region" description="Helical" evidence="9">
    <location>
        <begin position="93"/>
        <end position="114"/>
    </location>
</feature>
<evidence type="ECO:0000256" key="2">
    <source>
        <dbReference type="ARBA" id="ARBA00005658"/>
    </source>
</evidence>
<comment type="caution">
    <text evidence="10">The sequence shown here is derived from an EMBL/GenBank/DDBJ whole genome shotgun (WGS) entry which is preliminary data.</text>
</comment>
<protein>
    <submittedName>
        <fullName evidence="10">BCCT family transporter</fullName>
    </submittedName>
</protein>
<evidence type="ECO:0000256" key="3">
    <source>
        <dbReference type="ARBA" id="ARBA00022448"/>
    </source>
</evidence>
<evidence type="ECO:0000313" key="10">
    <source>
        <dbReference type="EMBL" id="MEE3851463.1"/>
    </source>
</evidence>
<feature type="region of interest" description="Disordered" evidence="8">
    <location>
        <begin position="534"/>
        <end position="589"/>
    </location>
</feature>
<evidence type="ECO:0000256" key="8">
    <source>
        <dbReference type="SAM" id="MobiDB-lite"/>
    </source>
</evidence>
<keyword evidence="4" id="KW-1003">Cell membrane</keyword>
<dbReference type="PANTHER" id="PTHR30047">
    <property type="entry name" value="HIGH-AFFINITY CHOLINE TRANSPORT PROTEIN-RELATED"/>
    <property type="match status" value="1"/>
</dbReference>
<comment type="similarity">
    <text evidence="2">Belongs to the BCCT transporter (TC 2.A.15) family.</text>
</comment>
<feature type="transmembrane region" description="Helical" evidence="9">
    <location>
        <begin position="485"/>
        <end position="508"/>
    </location>
</feature>
<name>A0ABU7MEE8_9ACTN</name>
<keyword evidence="6 9" id="KW-1133">Transmembrane helix</keyword>
<proteinExistence type="inferred from homology"/>
<keyword evidence="11" id="KW-1185">Reference proteome</keyword>
<feature type="transmembrane region" description="Helical" evidence="9">
    <location>
        <begin position="411"/>
        <end position="430"/>
    </location>
</feature>
<keyword evidence="7 9" id="KW-0472">Membrane</keyword>
<evidence type="ECO:0000256" key="1">
    <source>
        <dbReference type="ARBA" id="ARBA00004651"/>
    </source>
</evidence>
<feature type="transmembrane region" description="Helical" evidence="9">
    <location>
        <begin position="233"/>
        <end position="254"/>
    </location>
</feature>
<feature type="compositionally biased region" description="Low complexity" evidence="8">
    <location>
        <begin position="542"/>
        <end position="578"/>
    </location>
</feature>
<dbReference type="NCBIfam" id="TIGR00842">
    <property type="entry name" value="bcct"/>
    <property type="match status" value="1"/>
</dbReference>
<feature type="transmembrane region" description="Helical" evidence="9">
    <location>
        <begin position="54"/>
        <end position="73"/>
    </location>
</feature>
<evidence type="ECO:0000256" key="6">
    <source>
        <dbReference type="ARBA" id="ARBA00022989"/>
    </source>
</evidence>
<feature type="transmembrane region" description="Helical" evidence="9">
    <location>
        <begin position="327"/>
        <end position="344"/>
    </location>
</feature>
<gene>
    <name evidence="10" type="ORF">VZC37_14045</name>
</gene>
<feature type="transmembrane region" description="Helical" evidence="9">
    <location>
        <begin position="194"/>
        <end position="213"/>
    </location>
</feature>
<feature type="transmembrane region" description="Helical" evidence="9">
    <location>
        <begin position="458"/>
        <end position="479"/>
    </location>
</feature>
<dbReference type="PANTHER" id="PTHR30047:SF7">
    <property type="entry name" value="HIGH-AFFINITY CHOLINE TRANSPORT PROTEIN"/>
    <property type="match status" value="1"/>
</dbReference>
<keyword evidence="3" id="KW-0813">Transport</keyword>
<sequence>MDTLARKLGLKTNPQIFFWSAGLTITLLILFLVFQDWVGEAFGTGREWIVTNLGWFFILGVTVWLVFLIWVALSRYGKLRLGDDGDKPAYSNLSWFAMLFAGGIGTVLMFWGVAEPISHFSNPPFEDVQPYSPEAAEDAMSISLYHLSLHTWAIFTLPGLAFGYFIYRYKLPMRVSSVFYPFLKERIHGPIGKTIDVVAILGTVFGLAVSLGLGTSQINAGLSELVGLPNSVWAKVLIITTLTLVATASIIVGLEKGVKRLSNINILTAVGLMIFVLIFSDTVFLLRQLIESLGTYASDIIPLALWNDAMAEFTKDGGWGWQGGWTVFYWAWTVTWAPFMGVFLARISRGRTIRQFVVGVLLAPSLFTLVWFVIFGWSAMEIDGIGGEGGTISAAVAESVPLAMFEFFENFPLTTLIQGIAVVVVALFFATSSDSASLVVDMLCSGDAEAGPVRQRAFWGLTEGAVAATLIVLGGEAGLSALQEVITVVGLPIFILVTLMIPALYIGLRHEKHKVTPMTHDQFVRQYSDQLNGNGIGGAGAETGSAATEPATVTPATTTGPTAPATSATSSTTKPAGSRATPDRDPPVP</sequence>
<evidence type="ECO:0000256" key="9">
    <source>
        <dbReference type="SAM" id="Phobius"/>
    </source>
</evidence>
<dbReference type="EMBL" id="JAZDUF010000004">
    <property type="protein sequence ID" value="MEE3851463.1"/>
    <property type="molecule type" value="Genomic_DNA"/>
</dbReference>